<evidence type="ECO:0000256" key="4">
    <source>
        <dbReference type="PROSITE-ProRule" id="PRU00335"/>
    </source>
</evidence>
<dbReference type="InterPro" id="IPR001647">
    <property type="entry name" value="HTH_TetR"/>
</dbReference>
<dbReference type="GO" id="GO:0000976">
    <property type="term" value="F:transcription cis-regulatory region binding"/>
    <property type="evidence" value="ECO:0007669"/>
    <property type="project" value="TreeGrafter"/>
</dbReference>
<dbReference type="EMBL" id="JACCBN010000001">
    <property type="protein sequence ID" value="NYD35771.1"/>
    <property type="molecule type" value="Genomic_DNA"/>
</dbReference>
<keyword evidence="2 4" id="KW-0238">DNA-binding</keyword>
<dbReference type="InterPro" id="IPR036271">
    <property type="entry name" value="Tet_transcr_reg_TetR-rel_C_sf"/>
</dbReference>
<evidence type="ECO:0000256" key="1">
    <source>
        <dbReference type="ARBA" id="ARBA00023015"/>
    </source>
</evidence>
<dbReference type="SUPFAM" id="SSF48498">
    <property type="entry name" value="Tetracyclin repressor-like, C-terminal domain"/>
    <property type="match status" value="1"/>
</dbReference>
<organism evidence="6 7">
    <name type="scientific">Actinomycetospora corticicola</name>
    <dbReference type="NCBI Taxonomy" id="663602"/>
    <lineage>
        <taxon>Bacteria</taxon>
        <taxon>Bacillati</taxon>
        <taxon>Actinomycetota</taxon>
        <taxon>Actinomycetes</taxon>
        <taxon>Pseudonocardiales</taxon>
        <taxon>Pseudonocardiaceae</taxon>
        <taxon>Actinomycetospora</taxon>
    </lineage>
</organism>
<evidence type="ECO:0000313" key="7">
    <source>
        <dbReference type="Proteomes" id="UP000535890"/>
    </source>
</evidence>
<dbReference type="PROSITE" id="PS50977">
    <property type="entry name" value="HTH_TETR_2"/>
    <property type="match status" value="1"/>
</dbReference>
<dbReference type="Proteomes" id="UP000535890">
    <property type="component" value="Unassembled WGS sequence"/>
</dbReference>
<dbReference type="Gene3D" id="1.10.357.10">
    <property type="entry name" value="Tetracycline Repressor, domain 2"/>
    <property type="match status" value="1"/>
</dbReference>
<reference evidence="6 7" key="1">
    <citation type="submission" date="2020-07" db="EMBL/GenBank/DDBJ databases">
        <title>Sequencing the genomes of 1000 actinobacteria strains.</title>
        <authorList>
            <person name="Klenk H.-P."/>
        </authorList>
    </citation>
    <scope>NUCLEOTIDE SEQUENCE [LARGE SCALE GENOMIC DNA]</scope>
    <source>
        <strain evidence="6 7">DSM 45772</strain>
    </source>
</reference>
<comment type="caution">
    <text evidence="6">The sequence shown here is derived from an EMBL/GenBank/DDBJ whole genome shotgun (WGS) entry which is preliminary data.</text>
</comment>
<dbReference type="SUPFAM" id="SSF46689">
    <property type="entry name" value="Homeodomain-like"/>
    <property type="match status" value="1"/>
</dbReference>
<sequence>MRTPGQRAGLSRPAVVTAARAVLDEGASFSMRAVAGRLGVAPNALYSHVDGRDGLLDAVLDDLLGALPSPANRDPRAGLVSLMTATHDLLLDHPRLVPHFVARQGSRGPNATRLGETMRACLAAAGVDDPAAQDTAIRVLVVHAIGNAALGVAADGAPLPADTLRATYAAGLSWLVDGALGAVRSRPA</sequence>
<dbReference type="PANTHER" id="PTHR30055:SF151">
    <property type="entry name" value="TRANSCRIPTIONAL REGULATORY PROTEIN"/>
    <property type="match status" value="1"/>
</dbReference>
<protein>
    <submittedName>
        <fullName evidence="6">AcrR family transcriptional regulator</fullName>
    </submittedName>
</protein>
<feature type="DNA-binding region" description="H-T-H motif" evidence="4">
    <location>
        <begin position="30"/>
        <end position="49"/>
    </location>
</feature>
<accession>A0A7Y9DUQ2</accession>
<evidence type="ECO:0000313" key="6">
    <source>
        <dbReference type="EMBL" id="NYD35771.1"/>
    </source>
</evidence>
<proteinExistence type="predicted"/>
<evidence type="ECO:0000256" key="3">
    <source>
        <dbReference type="ARBA" id="ARBA00023163"/>
    </source>
</evidence>
<keyword evidence="3" id="KW-0804">Transcription</keyword>
<name>A0A7Y9DUQ2_9PSEU</name>
<gene>
    <name evidence="6" type="ORF">BJ983_001873</name>
</gene>
<dbReference type="InterPro" id="IPR009057">
    <property type="entry name" value="Homeodomain-like_sf"/>
</dbReference>
<feature type="domain" description="HTH tetR-type" evidence="5">
    <location>
        <begin position="9"/>
        <end position="67"/>
    </location>
</feature>
<dbReference type="GO" id="GO:0003700">
    <property type="term" value="F:DNA-binding transcription factor activity"/>
    <property type="evidence" value="ECO:0007669"/>
    <property type="project" value="TreeGrafter"/>
</dbReference>
<keyword evidence="1" id="KW-0805">Transcription regulation</keyword>
<keyword evidence="7" id="KW-1185">Reference proteome</keyword>
<dbReference type="RefSeq" id="WP_179793552.1">
    <property type="nucleotide sequence ID" value="NZ_BAABHP010000007.1"/>
</dbReference>
<dbReference type="PANTHER" id="PTHR30055">
    <property type="entry name" value="HTH-TYPE TRANSCRIPTIONAL REGULATOR RUTR"/>
    <property type="match status" value="1"/>
</dbReference>
<evidence type="ECO:0000256" key="2">
    <source>
        <dbReference type="ARBA" id="ARBA00023125"/>
    </source>
</evidence>
<evidence type="ECO:0000259" key="5">
    <source>
        <dbReference type="PROSITE" id="PS50977"/>
    </source>
</evidence>
<dbReference type="AlphaFoldDB" id="A0A7Y9DUQ2"/>
<dbReference type="InterPro" id="IPR050109">
    <property type="entry name" value="HTH-type_TetR-like_transc_reg"/>
</dbReference>